<organism evidence="1 2">
    <name type="scientific">Intestinimonas butyriciproducens</name>
    <dbReference type="NCBI Taxonomy" id="1297617"/>
    <lineage>
        <taxon>Bacteria</taxon>
        <taxon>Bacillati</taxon>
        <taxon>Bacillota</taxon>
        <taxon>Clostridia</taxon>
        <taxon>Eubacteriales</taxon>
        <taxon>Intestinimonas</taxon>
    </lineage>
</organism>
<evidence type="ECO:0000313" key="2">
    <source>
        <dbReference type="Proteomes" id="UP000064844"/>
    </source>
</evidence>
<dbReference type="KEGG" id="ibu:IB211_02565c"/>
<proteinExistence type="predicted"/>
<dbReference type="AlphaFoldDB" id="A0A0S2W6J6"/>
<dbReference type="Proteomes" id="UP000064844">
    <property type="component" value="Chromosome"/>
</dbReference>
<sequence>MAAGSKKESGGPGRTAAFICPQGWPEEQRAVCDSGRAAAART</sequence>
<gene>
    <name evidence="1" type="ORF">IB211_02565c</name>
</gene>
<accession>A0A0S2W6J6</accession>
<keyword evidence="2" id="KW-1185">Reference proteome</keyword>
<protein>
    <submittedName>
        <fullName evidence="1">Uncharacterized protein</fullName>
    </submittedName>
</protein>
<evidence type="ECO:0000313" key="1">
    <source>
        <dbReference type="EMBL" id="ALP94956.1"/>
    </source>
</evidence>
<reference evidence="1 2" key="1">
    <citation type="journal article" date="2015" name="Nat. Commun.">
        <title>Production of butyrate from lysine and the Amadori product fructoselysine by a human gut commensal.</title>
        <authorList>
            <person name="Bui T.P."/>
            <person name="Ritari J."/>
            <person name="Boeren S."/>
            <person name="de Waard P."/>
            <person name="Plugge C.M."/>
            <person name="de Vos W.M."/>
        </authorList>
    </citation>
    <scope>NUCLEOTIDE SEQUENCE [LARGE SCALE GENOMIC DNA]</scope>
    <source>
        <strain evidence="1 2">AF211</strain>
    </source>
</reference>
<reference evidence="2" key="2">
    <citation type="submission" date="2015-04" db="EMBL/GenBank/DDBJ databases">
        <title>A butyrogenic pathway from the amino acid lysine in a human gut commensal.</title>
        <authorList>
            <person name="de Vos W.M."/>
            <person name="Bui N.T.P."/>
            <person name="Plugge C.M."/>
            <person name="Ritari J."/>
        </authorList>
    </citation>
    <scope>NUCLEOTIDE SEQUENCE [LARGE SCALE GENOMIC DNA]</scope>
    <source>
        <strain evidence="2">AF211</strain>
    </source>
</reference>
<name>A0A0S2W6J6_9FIRM</name>
<dbReference type="EMBL" id="CP011307">
    <property type="protein sequence ID" value="ALP94956.1"/>
    <property type="molecule type" value="Genomic_DNA"/>
</dbReference>